<dbReference type="InterPro" id="IPR035965">
    <property type="entry name" value="PAS-like_dom_sf"/>
</dbReference>
<keyword evidence="10" id="KW-0902">Two-component regulatory system</keyword>
<evidence type="ECO:0000259" key="13">
    <source>
        <dbReference type="PROSITE" id="PS50112"/>
    </source>
</evidence>
<dbReference type="InterPro" id="IPR004358">
    <property type="entry name" value="Sig_transdc_His_kin-like_C"/>
</dbReference>
<dbReference type="InterPro" id="IPR003594">
    <property type="entry name" value="HATPase_dom"/>
</dbReference>
<dbReference type="OrthoDB" id="9813151at2"/>
<dbReference type="RefSeq" id="WP_054970611.1">
    <property type="nucleotide sequence ID" value="NZ_LJCO01000079.1"/>
</dbReference>
<keyword evidence="9" id="KW-0067">ATP-binding</keyword>
<dbReference type="CDD" id="cd16922">
    <property type="entry name" value="HATPase_EvgS-ArcB-TorS-like"/>
    <property type="match status" value="1"/>
</dbReference>
<dbReference type="CDD" id="cd00130">
    <property type="entry name" value="PAS"/>
    <property type="match status" value="1"/>
</dbReference>
<feature type="domain" description="PAS" evidence="13">
    <location>
        <begin position="83"/>
        <end position="127"/>
    </location>
</feature>
<dbReference type="GO" id="GO:0004721">
    <property type="term" value="F:phosphoprotein phosphatase activity"/>
    <property type="evidence" value="ECO:0007669"/>
    <property type="project" value="TreeGrafter"/>
</dbReference>
<comment type="subcellular location">
    <subcellularLocation>
        <location evidence="2">Cell membrane</location>
        <topology evidence="2">Multi-pass membrane protein</topology>
    </subcellularLocation>
</comment>
<dbReference type="PRINTS" id="PR00344">
    <property type="entry name" value="BCTRLSENSOR"/>
</dbReference>
<dbReference type="InterPro" id="IPR036097">
    <property type="entry name" value="HisK_dim/P_sf"/>
</dbReference>
<dbReference type="FunFam" id="1.10.287.130:FF:000008">
    <property type="entry name" value="Two-component sensor histidine kinase"/>
    <property type="match status" value="1"/>
</dbReference>
<dbReference type="PROSITE" id="PS50112">
    <property type="entry name" value="PAS"/>
    <property type="match status" value="1"/>
</dbReference>
<dbReference type="AlphaFoldDB" id="A0A0P9GNX6"/>
<dbReference type="InterPro" id="IPR005467">
    <property type="entry name" value="His_kinase_dom"/>
</dbReference>
<dbReference type="GO" id="GO:0005524">
    <property type="term" value="F:ATP binding"/>
    <property type="evidence" value="ECO:0007669"/>
    <property type="project" value="UniProtKB-KW"/>
</dbReference>
<keyword evidence="5" id="KW-0597">Phosphoprotein</keyword>
<dbReference type="InterPro" id="IPR003661">
    <property type="entry name" value="HisK_dim/P_dom"/>
</dbReference>
<organism evidence="14 15">
    <name type="scientific">Alicyclobacillus ferrooxydans</name>
    <dbReference type="NCBI Taxonomy" id="471514"/>
    <lineage>
        <taxon>Bacteria</taxon>
        <taxon>Bacillati</taxon>
        <taxon>Bacillota</taxon>
        <taxon>Bacilli</taxon>
        <taxon>Bacillales</taxon>
        <taxon>Alicyclobacillaceae</taxon>
        <taxon>Alicyclobacillus</taxon>
    </lineage>
</organism>
<evidence type="ECO:0000256" key="5">
    <source>
        <dbReference type="ARBA" id="ARBA00022553"/>
    </source>
</evidence>
<dbReference type="SUPFAM" id="SSF47384">
    <property type="entry name" value="Homodimeric domain of signal transducing histidine kinase"/>
    <property type="match status" value="1"/>
</dbReference>
<keyword evidence="8" id="KW-0418">Kinase</keyword>
<dbReference type="InterPro" id="IPR050351">
    <property type="entry name" value="BphY/WalK/GraS-like"/>
</dbReference>
<dbReference type="GO" id="GO:0000155">
    <property type="term" value="F:phosphorelay sensor kinase activity"/>
    <property type="evidence" value="ECO:0007669"/>
    <property type="project" value="InterPro"/>
</dbReference>
<gene>
    <name evidence="14" type="ORF">AN477_18230</name>
</gene>
<evidence type="ECO:0000256" key="4">
    <source>
        <dbReference type="ARBA" id="ARBA00022475"/>
    </source>
</evidence>
<dbReference type="SMART" id="SM00387">
    <property type="entry name" value="HATPase_c"/>
    <property type="match status" value="1"/>
</dbReference>
<dbReference type="PATRIC" id="fig|471514.4.peg.4562"/>
<evidence type="ECO:0000256" key="1">
    <source>
        <dbReference type="ARBA" id="ARBA00000085"/>
    </source>
</evidence>
<reference evidence="14 15" key="1">
    <citation type="submission" date="2015-09" db="EMBL/GenBank/DDBJ databases">
        <title>Draft genome sequence of Alicyclobacillus ferrooxydans DSM 22381.</title>
        <authorList>
            <person name="Hemp J."/>
        </authorList>
    </citation>
    <scope>NUCLEOTIDE SEQUENCE [LARGE SCALE GENOMIC DNA]</scope>
    <source>
        <strain evidence="14 15">TC-34</strain>
    </source>
</reference>
<dbReference type="Pfam" id="PF00512">
    <property type="entry name" value="HisKA"/>
    <property type="match status" value="1"/>
</dbReference>
<dbReference type="Pfam" id="PF00989">
    <property type="entry name" value="PAS"/>
    <property type="match status" value="1"/>
</dbReference>
<evidence type="ECO:0000259" key="12">
    <source>
        <dbReference type="PROSITE" id="PS50109"/>
    </source>
</evidence>
<dbReference type="EMBL" id="LJCO01000079">
    <property type="protein sequence ID" value="KPV42252.1"/>
    <property type="molecule type" value="Genomic_DNA"/>
</dbReference>
<keyword evidence="4" id="KW-1003">Cell membrane</keyword>
<dbReference type="FunFam" id="3.30.565.10:FF:000006">
    <property type="entry name" value="Sensor histidine kinase WalK"/>
    <property type="match status" value="1"/>
</dbReference>
<evidence type="ECO:0000313" key="14">
    <source>
        <dbReference type="EMBL" id="KPV42252.1"/>
    </source>
</evidence>
<dbReference type="GO" id="GO:0016036">
    <property type="term" value="P:cellular response to phosphate starvation"/>
    <property type="evidence" value="ECO:0007669"/>
    <property type="project" value="TreeGrafter"/>
</dbReference>
<evidence type="ECO:0000256" key="8">
    <source>
        <dbReference type="ARBA" id="ARBA00022777"/>
    </source>
</evidence>
<evidence type="ECO:0000256" key="7">
    <source>
        <dbReference type="ARBA" id="ARBA00022741"/>
    </source>
</evidence>
<dbReference type="Pfam" id="PF02518">
    <property type="entry name" value="HATPase_c"/>
    <property type="match status" value="1"/>
</dbReference>
<dbReference type="PANTHER" id="PTHR45453">
    <property type="entry name" value="PHOSPHATE REGULON SENSOR PROTEIN PHOR"/>
    <property type="match status" value="1"/>
</dbReference>
<protein>
    <recommendedName>
        <fullName evidence="3">histidine kinase</fullName>
        <ecNumber evidence="3">2.7.13.3</ecNumber>
    </recommendedName>
</protein>
<dbReference type="Gene3D" id="3.30.450.20">
    <property type="entry name" value="PAS domain"/>
    <property type="match status" value="1"/>
</dbReference>
<dbReference type="Proteomes" id="UP000050482">
    <property type="component" value="Unassembled WGS sequence"/>
</dbReference>
<dbReference type="InterPro" id="IPR000014">
    <property type="entry name" value="PAS"/>
</dbReference>
<evidence type="ECO:0000313" key="15">
    <source>
        <dbReference type="Proteomes" id="UP000050482"/>
    </source>
</evidence>
<name>A0A0P9GNX6_9BACL</name>
<dbReference type="GO" id="GO:0005886">
    <property type="term" value="C:plasma membrane"/>
    <property type="evidence" value="ECO:0007669"/>
    <property type="project" value="UniProtKB-SubCell"/>
</dbReference>
<comment type="caution">
    <text evidence="14">The sequence shown here is derived from an EMBL/GenBank/DDBJ whole genome shotgun (WGS) entry which is preliminary data.</text>
</comment>
<dbReference type="Gene3D" id="1.10.287.130">
    <property type="match status" value="1"/>
</dbReference>
<dbReference type="InterPro" id="IPR036890">
    <property type="entry name" value="HATPase_C_sf"/>
</dbReference>
<dbReference type="CDD" id="cd00082">
    <property type="entry name" value="HisKA"/>
    <property type="match status" value="1"/>
</dbReference>
<evidence type="ECO:0000256" key="2">
    <source>
        <dbReference type="ARBA" id="ARBA00004651"/>
    </source>
</evidence>
<comment type="catalytic activity">
    <reaction evidence="1">
        <text>ATP + protein L-histidine = ADP + protein N-phospho-L-histidine.</text>
        <dbReference type="EC" id="2.7.13.3"/>
    </reaction>
</comment>
<keyword evidence="11" id="KW-0472">Membrane</keyword>
<keyword evidence="7" id="KW-0547">Nucleotide-binding</keyword>
<keyword evidence="15" id="KW-1185">Reference proteome</keyword>
<dbReference type="PANTHER" id="PTHR45453:SF1">
    <property type="entry name" value="PHOSPHATE REGULON SENSOR PROTEIN PHOR"/>
    <property type="match status" value="1"/>
</dbReference>
<evidence type="ECO:0000256" key="11">
    <source>
        <dbReference type="ARBA" id="ARBA00023136"/>
    </source>
</evidence>
<evidence type="ECO:0000256" key="6">
    <source>
        <dbReference type="ARBA" id="ARBA00022679"/>
    </source>
</evidence>
<dbReference type="GO" id="GO:0006355">
    <property type="term" value="P:regulation of DNA-templated transcription"/>
    <property type="evidence" value="ECO:0007669"/>
    <property type="project" value="InterPro"/>
</dbReference>
<dbReference type="EC" id="2.7.13.3" evidence="3"/>
<dbReference type="PROSITE" id="PS50109">
    <property type="entry name" value="HIS_KIN"/>
    <property type="match status" value="1"/>
</dbReference>
<dbReference type="InterPro" id="IPR013767">
    <property type="entry name" value="PAS_fold"/>
</dbReference>
<feature type="domain" description="Histidine kinase" evidence="12">
    <location>
        <begin position="211"/>
        <end position="427"/>
    </location>
</feature>
<dbReference type="SMART" id="SM00388">
    <property type="entry name" value="HisKA"/>
    <property type="match status" value="1"/>
</dbReference>
<keyword evidence="6" id="KW-0808">Transferase</keyword>
<evidence type="ECO:0000256" key="9">
    <source>
        <dbReference type="ARBA" id="ARBA00022840"/>
    </source>
</evidence>
<sequence length="437" mass="48234">MTLGLLIMAAVFFVLFVERYVRSRRRRLFITDIVQTVRAFAGSGAGREGRITDVQTAEEKAAASVLNQAMDSVLKQITRLSEERDVLTHILETMTTGVIYVSTNGRIERMNQAAEQMFLRPIADVLGTDHWTVIHNYELGAAIDNALLFGHKWSSEMNLRKGLTVSVQVIPIPLDAPAGAGPRQIYTALLLCNDVSQWRRIEQMRSDFVANVSHELKTPITAIQGFAETLLDGEKDAQIQTEFLRVIHDESIRMKNLVADLLTLTRLESGNGGLSFSKVNLQEVVAASVRVIEPIAQAAQVVVENTVTADLVVWGAEEQLKQVVLNLVTNAIHYTPLGGVVTVFAESYVDRVKIHVADTGIGIPKEHQERVFERFYRVDRDRSRATGGTGLGLAIAKHIVQTHGGEIGVDSEPGLGSDFWFTVSRLQGLPTETPDKV</sequence>
<dbReference type="SUPFAM" id="SSF55785">
    <property type="entry name" value="PYP-like sensor domain (PAS domain)"/>
    <property type="match status" value="1"/>
</dbReference>
<dbReference type="STRING" id="471514.AN477_18230"/>
<evidence type="ECO:0000256" key="10">
    <source>
        <dbReference type="ARBA" id="ARBA00023012"/>
    </source>
</evidence>
<dbReference type="Gene3D" id="3.30.565.10">
    <property type="entry name" value="Histidine kinase-like ATPase, C-terminal domain"/>
    <property type="match status" value="1"/>
</dbReference>
<proteinExistence type="predicted"/>
<evidence type="ECO:0000256" key="3">
    <source>
        <dbReference type="ARBA" id="ARBA00012438"/>
    </source>
</evidence>
<dbReference type="SUPFAM" id="SSF55874">
    <property type="entry name" value="ATPase domain of HSP90 chaperone/DNA topoisomerase II/histidine kinase"/>
    <property type="match status" value="1"/>
</dbReference>
<accession>A0A0P9GNX6</accession>